<protein>
    <submittedName>
        <fullName evidence="1">Uncharacterized protein</fullName>
    </submittedName>
</protein>
<dbReference type="Proteomes" id="UP000055019">
    <property type="component" value="Unassembled WGS sequence"/>
</dbReference>
<reference evidence="1" key="1">
    <citation type="submission" date="2016-01" db="EMBL/GenBank/DDBJ databases">
        <authorList>
            <person name="Peeters C."/>
        </authorList>
    </citation>
    <scope>NUCLEOTIDE SEQUENCE [LARGE SCALE GENOMIC DNA]</scope>
    <source>
        <strain evidence="1">LMG 29317</strain>
    </source>
</reference>
<sequence>MYQSEEYDGWNIQITTVNQGGIITAIAIINRENLEFRFENFADADTERASAARAGVWLRGWLDLNQLTGVTAVGASSRIDQQPAKNQRRLIDERY</sequence>
<gene>
    <name evidence="1" type="ORF">AWB74_06205</name>
</gene>
<comment type="caution">
    <text evidence="1">The sequence shown here is derived from an EMBL/GenBank/DDBJ whole genome shotgun (WGS) entry which is preliminary data.</text>
</comment>
<keyword evidence="2" id="KW-1185">Reference proteome</keyword>
<dbReference type="EMBL" id="FCOM02000041">
    <property type="protein sequence ID" value="SAL82260.1"/>
    <property type="molecule type" value="Genomic_DNA"/>
</dbReference>
<evidence type="ECO:0000313" key="2">
    <source>
        <dbReference type="Proteomes" id="UP000055019"/>
    </source>
</evidence>
<name>A0A158KNT9_9BURK</name>
<proteinExistence type="predicted"/>
<dbReference type="RefSeq" id="WP_143749340.1">
    <property type="nucleotide sequence ID" value="NZ_FCOM02000041.1"/>
</dbReference>
<accession>A0A158KNT9</accession>
<organism evidence="1 2">
    <name type="scientific">Caballeronia arvi</name>
    <dbReference type="NCBI Taxonomy" id="1777135"/>
    <lineage>
        <taxon>Bacteria</taxon>
        <taxon>Pseudomonadati</taxon>
        <taxon>Pseudomonadota</taxon>
        <taxon>Betaproteobacteria</taxon>
        <taxon>Burkholderiales</taxon>
        <taxon>Burkholderiaceae</taxon>
        <taxon>Caballeronia</taxon>
    </lineage>
</organism>
<evidence type="ECO:0000313" key="1">
    <source>
        <dbReference type="EMBL" id="SAL82260.1"/>
    </source>
</evidence>
<dbReference type="AlphaFoldDB" id="A0A158KNT9"/>
<dbReference type="OrthoDB" id="9102293at2"/>